<evidence type="ECO:0000256" key="1">
    <source>
        <dbReference type="SAM" id="Coils"/>
    </source>
</evidence>
<sequence>MAKTEEEELQAQVRSLEQRELAQMRQGAILQCKLEEAELKHKDLAAEVEDRRARVREEQQEQRMRRQQEALARVEKDLQRRLEELRTRELEFEKSLKQEQSKKDSLEDEVQYWRSCGQALLRRAGTLKESVSQHQESRHTDLQVEMKAMDAQAVELRSRVKEVERMVANGRAQEVEMMTKTQGLLHSLSQAEQSLAASQAKVASLQAELQQAEARKPRASLEDVEKGFGEEEIEYWRRKMQEKTAEVDRLGHEQKRLKALLLRSGSTDVAEYLSTRHCHSLSLNCLMVFINYRLLKPWHPTDSLPLFGKPLPMT</sequence>
<comment type="caution">
    <text evidence="2">The sequence shown here is derived from an EMBL/GenBank/DDBJ whole genome shotgun (WGS) entry which is preliminary data.</text>
</comment>
<accession>A0ABP0RS76</accession>
<feature type="coiled-coil region" evidence="1">
    <location>
        <begin position="146"/>
        <end position="222"/>
    </location>
</feature>
<dbReference type="EMBL" id="CAXAMN010026306">
    <property type="protein sequence ID" value="CAK9102067.1"/>
    <property type="molecule type" value="Genomic_DNA"/>
</dbReference>
<feature type="coiled-coil region" evidence="1">
    <location>
        <begin position="6"/>
        <end position="109"/>
    </location>
</feature>
<evidence type="ECO:0000313" key="3">
    <source>
        <dbReference type="Proteomes" id="UP001642484"/>
    </source>
</evidence>
<evidence type="ECO:0000313" key="2">
    <source>
        <dbReference type="EMBL" id="CAK9102067.1"/>
    </source>
</evidence>
<gene>
    <name evidence="2" type="ORF">CCMP2556_LOCUS48068</name>
</gene>
<protein>
    <submittedName>
        <fullName evidence="2">Uncharacterized protein</fullName>
    </submittedName>
</protein>
<dbReference type="Proteomes" id="UP001642484">
    <property type="component" value="Unassembled WGS sequence"/>
</dbReference>
<keyword evidence="1" id="KW-0175">Coiled coil</keyword>
<organism evidence="2 3">
    <name type="scientific">Durusdinium trenchii</name>
    <dbReference type="NCBI Taxonomy" id="1381693"/>
    <lineage>
        <taxon>Eukaryota</taxon>
        <taxon>Sar</taxon>
        <taxon>Alveolata</taxon>
        <taxon>Dinophyceae</taxon>
        <taxon>Suessiales</taxon>
        <taxon>Symbiodiniaceae</taxon>
        <taxon>Durusdinium</taxon>
    </lineage>
</organism>
<reference evidence="2 3" key="1">
    <citation type="submission" date="2024-02" db="EMBL/GenBank/DDBJ databases">
        <authorList>
            <person name="Chen Y."/>
            <person name="Shah S."/>
            <person name="Dougan E. K."/>
            <person name="Thang M."/>
            <person name="Chan C."/>
        </authorList>
    </citation>
    <scope>NUCLEOTIDE SEQUENCE [LARGE SCALE GENOMIC DNA]</scope>
</reference>
<name>A0ABP0RS76_9DINO</name>
<proteinExistence type="predicted"/>
<keyword evidence="3" id="KW-1185">Reference proteome</keyword>